<dbReference type="RefSeq" id="WP_114369331.1">
    <property type="nucleotide sequence ID" value="NZ_QPEX01000028.1"/>
</dbReference>
<proteinExistence type="predicted"/>
<dbReference type="Proteomes" id="UP000253562">
    <property type="component" value="Unassembled WGS sequence"/>
</dbReference>
<feature type="transmembrane region" description="Helical" evidence="1">
    <location>
        <begin position="12"/>
        <end position="32"/>
    </location>
</feature>
<evidence type="ECO:0000256" key="1">
    <source>
        <dbReference type="SAM" id="Phobius"/>
    </source>
</evidence>
<evidence type="ECO:0000313" key="3">
    <source>
        <dbReference type="Proteomes" id="UP000253562"/>
    </source>
</evidence>
<protein>
    <submittedName>
        <fullName evidence="2">Uncharacterized protein</fullName>
    </submittedName>
</protein>
<evidence type="ECO:0000313" key="2">
    <source>
        <dbReference type="EMBL" id="RCS47605.1"/>
    </source>
</evidence>
<comment type="caution">
    <text evidence="2">The sequence shown here is derived from an EMBL/GenBank/DDBJ whole genome shotgun (WGS) entry which is preliminary data.</text>
</comment>
<dbReference type="AlphaFoldDB" id="A0A368KRU4"/>
<keyword evidence="1" id="KW-0472">Membrane</keyword>
<reference evidence="2 3" key="1">
    <citation type="submission" date="2018-07" db="EMBL/GenBank/DDBJ databases">
        <title>Comparative genomes isolates from brazilian mangrove.</title>
        <authorList>
            <person name="De Araujo J.E."/>
            <person name="Taketani R.G."/>
            <person name="Silva M.C.P."/>
            <person name="Lourenco M.V."/>
            <person name="Oliveira V.M."/>
            <person name="Andreote F.D."/>
        </authorList>
    </citation>
    <scope>NUCLEOTIDE SEQUENCE [LARGE SCALE GENOMIC DNA]</scope>
    <source>
        <strain evidence="2 3">HEX PRIS-MGV</strain>
    </source>
</reference>
<dbReference type="OrthoDB" id="287210at2"/>
<gene>
    <name evidence="2" type="ORF">DTL42_13855</name>
</gene>
<accession>A0A368KRU4</accession>
<sequence length="115" mass="12589">MSLRRLEQIGKSSGLGAWKAILVLLYTAWLIGGLSQTHHLPTGKPSHPHSDDSLCAEISEFGHDEVEAEIVYLATVPDRVTPYMQVISEHVVSCPFLYSADQPCNSHLLRGPPVA</sequence>
<dbReference type="EMBL" id="QPEX01000028">
    <property type="protein sequence ID" value="RCS47605.1"/>
    <property type="molecule type" value="Genomic_DNA"/>
</dbReference>
<name>A0A368KRU4_9BACT</name>
<organism evidence="2 3">
    <name type="scientific">Bremerella cremea</name>
    <dbReference type="NCBI Taxonomy" id="1031537"/>
    <lineage>
        <taxon>Bacteria</taxon>
        <taxon>Pseudomonadati</taxon>
        <taxon>Planctomycetota</taxon>
        <taxon>Planctomycetia</taxon>
        <taxon>Pirellulales</taxon>
        <taxon>Pirellulaceae</taxon>
        <taxon>Bremerella</taxon>
    </lineage>
</organism>
<keyword evidence="1" id="KW-1133">Transmembrane helix</keyword>
<keyword evidence="1" id="KW-0812">Transmembrane</keyword>